<proteinExistence type="predicted"/>
<sequence>MSEAKPFNLNTLRVATQVRELVLQGVTLKNTLKDMHEVWMSLYSEDKKCLIVEMQATKVRAQLINLYAIKLIKYVNSIVGLDLVPLSQQVNPASADMQNRDPATFSWKMDSILLNICSNKIDNHEHLFKLLMINLFGVSEQVIEFSLNPTWDSLRDIVIKTYDIDLGDTEGVAGVPELELVEGALHNYLSNPEQGYKAY</sequence>
<dbReference type="Proteomes" id="UP000464669">
    <property type="component" value="Segment"/>
</dbReference>
<keyword evidence="2" id="KW-1185">Reference proteome</keyword>
<evidence type="ECO:0000313" key="1">
    <source>
        <dbReference type="EMBL" id="QGH72092.1"/>
    </source>
</evidence>
<accession>A0A6B7ZFB7</accession>
<gene>
    <name evidence="1" type="ORF">N1M2_229</name>
</gene>
<dbReference type="EMBL" id="MN642089">
    <property type="protein sequence ID" value="QGH72092.1"/>
    <property type="molecule type" value="Genomic_DNA"/>
</dbReference>
<reference evidence="1 2" key="1">
    <citation type="submission" date="2019-11" db="EMBL/GenBank/DDBJ databases">
        <authorList>
            <person name="Lewis R."/>
            <person name="Clooney A.G."/>
            <person name="Stockdale S.R."/>
            <person name="Buttimer C."/>
            <person name="Draper L.A."/>
            <person name="Ross R.P."/>
            <person name="Hill C."/>
        </authorList>
    </citation>
    <scope>NUCLEOTIDE SEQUENCE [LARGE SCALE GENOMIC DNA]</scope>
</reference>
<evidence type="ECO:0000313" key="2">
    <source>
        <dbReference type="Proteomes" id="UP000464669"/>
    </source>
</evidence>
<protein>
    <submittedName>
        <fullName evidence="1">Uncharacterized protein</fullName>
    </submittedName>
</protein>
<name>A0A6B7ZFB7_9CAUD</name>
<organism evidence="1 2">
    <name type="scientific">Klebsiella phage N1M2</name>
    <dbReference type="NCBI Taxonomy" id="2664939"/>
    <lineage>
        <taxon>Viruses</taxon>
        <taxon>Duplodnaviria</taxon>
        <taxon>Heunggongvirae</taxon>
        <taxon>Uroviricota</taxon>
        <taxon>Caudoviricetes</taxon>
        <taxon>Chimalliviridae</taxon>
        <taxon>Nimduovirus</taxon>
        <taxon>Nimduovirus N1M2</taxon>
    </lineage>
</organism>